<evidence type="ECO:0000313" key="5">
    <source>
        <dbReference type="EMBL" id="KAK6172685.1"/>
    </source>
</evidence>
<dbReference type="Gene3D" id="2.60.120.290">
    <property type="entry name" value="Spermadhesin, CUB domain"/>
    <property type="match status" value="2"/>
</dbReference>
<dbReference type="EMBL" id="JAZGQO010000011">
    <property type="protein sequence ID" value="KAK6172685.1"/>
    <property type="molecule type" value="Genomic_DNA"/>
</dbReference>
<evidence type="ECO:0000259" key="4">
    <source>
        <dbReference type="PROSITE" id="PS01180"/>
    </source>
</evidence>
<dbReference type="SUPFAM" id="SSF49854">
    <property type="entry name" value="Spermadhesin, CUB domain"/>
    <property type="match status" value="2"/>
</dbReference>
<feature type="domain" description="CUB" evidence="4">
    <location>
        <begin position="245"/>
        <end position="361"/>
    </location>
</feature>
<dbReference type="SMART" id="SM00042">
    <property type="entry name" value="CUB"/>
    <property type="match status" value="2"/>
</dbReference>
<accession>A0AAN8JD13</accession>
<protein>
    <recommendedName>
        <fullName evidence="4">CUB domain-containing protein</fullName>
    </recommendedName>
</protein>
<dbReference type="AlphaFoldDB" id="A0AAN8JD13"/>
<dbReference type="Pfam" id="PF00431">
    <property type="entry name" value="CUB"/>
    <property type="match status" value="2"/>
</dbReference>
<dbReference type="PANTHER" id="PTHR24251">
    <property type="entry name" value="OVOCHYMASE-RELATED"/>
    <property type="match status" value="1"/>
</dbReference>
<name>A0AAN8JD13_PATCE</name>
<feature type="domain" description="CUB" evidence="4">
    <location>
        <begin position="103"/>
        <end position="219"/>
    </location>
</feature>
<keyword evidence="2" id="KW-1015">Disulfide bond</keyword>
<dbReference type="InterPro" id="IPR000859">
    <property type="entry name" value="CUB_dom"/>
</dbReference>
<dbReference type="Proteomes" id="UP001347796">
    <property type="component" value="Unassembled WGS sequence"/>
</dbReference>
<dbReference type="PROSITE" id="PS01180">
    <property type="entry name" value="CUB"/>
    <property type="match status" value="2"/>
</dbReference>
<dbReference type="CDD" id="cd00041">
    <property type="entry name" value="CUB"/>
    <property type="match status" value="2"/>
</dbReference>
<reference evidence="5 6" key="1">
    <citation type="submission" date="2024-01" db="EMBL/GenBank/DDBJ databases">
        <title>The genome of the rayed Mediterranean limpet Patella caerulea (Linnaeus, 1758).</title>
        <authorList>
            <person name="Anh-Thu Weber A."/>
            <person name="Halstead-Nussloch G."/>
        </authorList>
    </citation>
    <scope>NUCLEOTIDE SEQUENCE [LARGE SCALE GENOMIC DNA]</scope>
    <source>
        <strain evidence="5">AATW-2023a</strain>
        <tissue evidence="5">Whole specimen</tissue>
    </source>
</reference>
<dbReference type="InterPro" id="IPR035914">
    <property type="entry name" value="Sperma_CUB_dom_sf"/>
</dbReference>
<evidence type="ECO:0000313" key="6">
    <source>
        <dbReference type="Proteomes" id="UP001347796"/>
    </source>
</evidence>
<evidence type="ECO:0000256" key="1">
    <source>
        <dbReference type="ARBA" id="ARBA00022737"/>
    </source>
</evidence>
<sequence>MDITDFNFVLFISNYVIPDQSSVFFTSCKLECAFMTDYKGHHSFFYHPDTMECITLPDKIYSTQNLVYDNGFQYWISSVDLCEPNPCSNVWETCFHVEDRFECRCINILDDTIITSPSYPTNYTNDVTTCYLINGRPGQNISLSLDAQYSIEATGECNDPLTTGDVGCEYDYLELQGLRYCGSVPPGPTIIPGGQNTTVRFKTDDTVTCTGFKLNITYTNVDVCEPNPCSNVWETCFHVVGGFECRCMNILDDAIITSPNYPTNYANDVTTCYLINGRPGQNISLSLDAQYSIEATGECNDPLTTGDAGCEYDYLELQGLRYCGSVPPGPIIIPTGDNTTVRFKTDDTVTCTGFKLNITYTSGMYQVMF</sequence>
<keyword evidence="6" id="KW-1185">Reference proteome</keyword>
<gene>
    <name evidence="5" type="ORF">SNE40_016296</name>
</gene>
<evidence type="ECO:0000256" key="2">
    <source>
        <dbReference type="ARBA" id="ARBA00023157"/>
    </source>
</evidence>
<evidence type="ECO:0000256" key="3">
    <source>
        <dbReference type="PROSITE-ProRule" id="PRU00059"/>
    </source>
</evidence>
<keyword evidence="1" id="KW-0677">Repeat</keyword>
<comment type="caution">
    <text evidence="3">Lacks conserved residue(s) required for the propagation of feature annotation.</text>
</comment>
<comment type="caution">
    <text evidence="5">The sequence shown here is derived from an EMBL/GenBank/DDBJ whole genome shotgun (WGS) entry which is preliminary data.</text>
</comment>
<proteinExistence type="predicted"/>
<organism evidence="5 6">
    <name type="scientific">Patella caerulea</name>
    <name type="common">Rayed Mediterranean limpet</name>
    <dbReference type="NCBI Taxonomy" id="87958"/>
    <lineage>
        <taxon>Eukaryota</taxon>
        <taxon>Metazoa</taxon>
        <taxon>Spiralia</taxon>
        <taxon>Lophotrochozoa</taxon>
        <taxon>Mollusca</taxon>
        <taxon>Gastropoda</taxon>
        <taxon>Patellogastropoda</taxon>
        <taxon>Patelloidea</taxon>
        <taxon>Patellidae</taxon>
        <taxon>Patella</taxon>
    </lineage>
</organism>
<dbReference type="Gene3D" id="2.10.25.10">
    <property type="entry name" value="Laminin"/>
    <property type="match status" value="1"/>
</dbReference>